<sequence length="150" mass="16357">MTKDKKDRTDARDLGLHLGSRGRGDDGVLFRWLVACLLFGARISQERAAAAFAELDGDGVLTPDKLADASTAHLVGLLDAARYTRFDDSKAAELVQLAHDVQDRYDGRLSRLPEGAGSEEEVAERLQQFKGIGPVAAEIFLRDAPDGWHP</sequence>
<dbReference type="InterPro" id="IPR011257">
    <property type="entry name" value="DNA_glycosylase"/>
</dbReference>
<dbReference type="Gene3D" id="1.10.340.30">
    <property type="entry name" value="Hypothetical protein, domain 2"/>
    <property type="match status" value="1"/>
</dbReference>
<keyword evidence="2" id="KW-1185">Reference proteome</keyword>
<dbReference type="GO" id="GO:0003824">
    <property type="term" value="F:catalytic activity"/>
    <property type="evidence" value="ECO:0007669"/>
    <property type="project" value="InterPro"/>
</dbReference>
<dbReference type="STRING" id="546874.SAMN04488544_0859"/>
<evidence type="ECO:0008006" key="3">
    <source>
        <dbReference type="Google" id="ProtNLM"/>
    </source>
</evidence>
<dbReference type="GO" id="GO:0006281">
    <property type="term" value="P:DNA repair"/>
    <property type="evidence" value="ECO:0007669"/>
    <property type="project" value="InterPro"/>
</dbReference>
<organism evidence="1 2">
    <name type="scientific">Microlunatus sagamiharensis</name>
    <dbReference type="NCBI Taxonomy" id="546874"/>
    <lineage>
        <taxon>Bacteria</taxon>
        <taxon>Bacillati</taxon>
        <taxon>Actinomycetota</taxon>
        <taxon>Actinomycetes</taxon>
        <taxon>Propionibacteriales</taxon>
        <taxon>Propionibacteriaceae</taxon>
        <taxon>Microlunatus</taxon>
    </lineage>
</organism>
<proteinExistence type="predicted"/>
<reference evidence="2" key="1">
    <citation type="submission" date="2016-10" db="EMBL/GenBank/DDBJ databases">
        <authorList>
            <person name="Varghese N."/>
            <person name="Submissions S."/>
        </authorList>
    </citation>
    <scope>NUCLEOTIDE SEQUENCE [LARGE SCALE GENOMIC DNA]</scope>
    <source>
        <strain evidence="2">DSM 21743</strain>
    </source>
</reference>
<dbReference type="EMBL" id="LT629799">
    <property type="protein sequence ID" value="SDU84576.1"/>
    <property type="molecule type" value="Genomic_DNA"/>
</dbReference>
<dbReference type="AlphaFoldDB" id="A0A1H2LW81"/>
<name>A0A1H2LW81_9ACTN</name>
<dbReference type="OrthoDB" id="3078554at2"/>
<protein>
    <recommendedName>
        <fullName evidence="3">DNA methylase</fullName>
    </recommendedName>
</protein>
<gene>
    <name evidence="1" type="ORF">SAMN04488544_0859</name>
</gene>
<accession>A0A1H2LW81</accession>
<evidence type="ECO:0000313" key="2">
    <source>
        <dbReference type="Proteomes" id="UP000198825"/>
    </source>
</evidence>
<evidence type="ECO:0000313" key="1">
    <source>
        <dbReference type="EMBL" id="SDU84576.1"/>
    </source>
</evidence>
<dbReference type="RefSeq" id="WP_091073391.1">
    <property type="nucleotide sequence ID" value="NZ_LT629799.1"/>
</dbReference>
<dbReference type="SUPFAM" id="SSF48150">
    <property type="entry name" value="DNA-glycosylase"/>
    <property type="match status" value="1"/>
</dbReference>
<dbReference type="Proteomes" id="UP000198825">
    <property type="component" value="Chromosome I"/>
</dbReference>